<sequence length="128" mass="14659">MEYLGRLPEMHYKGYNEYHSIKLKMYESSKLALSPPRMNVPLCVMDSHIRHVAVRLSHSENYGNYDMPRKMKIYGSLLLSIVKHMPGLKSVKLLHNLNEIDVGYSAFSSIELEKSQTGMDKLIASSLN</sequence>
<organism evidence="1">
    <name type="scientific">Blastobotrys adeninivorans</name>
    <name type="common">Yeast</name>
    <name type="synonym">Arxula adeninivorans</name>
    <dbReference type="NCBI Taxonomy" id="409370"/>
    <lineage>
        <taxon>Eukaryota</taxon>
        <taxon>Fungi</taxon>
        <taxon>Dikarya</taxon>
        <taxon>Ascomycota</taxon>
        <taxon>Saccharomycotina</taxon>
        <taxon>Dipodascomycetes</taxon>
        <taxon>Dipodascales</taxon>
        <taxon>Trichomonascaceae</taxon>
        <taxon>Blastobotrys</taxon>
    </lineage>
</organism>
<reference evidence="1" key="1">
    <citation type="submission" date="2014-02" db="EMBL/GenBank/DDBJ databases">
        <authorList>
            <person name="Genoscope - CEA"/>
        </authorList>
    </citation>
    <scope>NUCLEOTIDE SEQUENCE</scope>
    <source>
        <strain evidence="1">LS3</strain>
    </source>
</reference>
<proteinExistence type="predicted"/>
<accession>A0A060T0H3</accession>
<dbReference type="EMBL" id="HG937693">
    <property type="protein sequence ID" value="CDP34239.1"/>
    <property type="molecule type" value="Genomic_DNA"/>
</dbReference>
<reference evidence="1" key="2">
    <citation type="submission" date="2014-06" db="EMBL/GenBank/DDBJ databases">
        <title>The complete genome of Blastobotrys (Arxula) adeninivorans LS3 - a yeast of biotechnological interest.</title>
        <authorList>
            <person name="Kunze G."/>
            <person name="Gaillardin C."/>
            <person name="Czernicka M."/>
            <person name="Durrens P."/>
            <person name="Martin T."/>
            <person name="Boer E."/>
            <person name="Gabaldon T."/>
            <person name="Cruz J."/>
            <person name="Talla E."/>
            <person name="Marck C."/>
            <person name="Goffeau A."/>
            <person name="Barbe V."/>
            <person name="Baret P."/>
            <person name="Baronian K."/>
            <person name="Beier S."/>
            <person name="Bleykasten C."/>
            <person name="Bode R."/>
            <person name="Casaregola S."/>
            <person name="Despons L."/>
            <person name="Fairhead C."/>
            <person name="Giersberg M."/>
            <person name="Gierski P."/>
            <person name="Hahnel U."/>
            <person name="Hartmann A."/>
            <person name="Jankowska D."/>
            <person name="Jubin C."/>
            <person name="Jung P."/>
            <person name="Lafontaine I."/>
            <person name="Leh-Louis V."/>
            <person name="Lemaire M."/>
            <person name="Marcet-Houben M."/>
            <person name="Mascher M."/>
            <person name="Morel G."/>
            <person name="Richard G.-F."/>
            <person name="Riechen J."/>
            <person name="Sacerdot C."/>
            <person name="Sarkar A."/>
            <person name="Savel G."/>
            <person name="Schacherer J."/>
            <person name="Sherman D."/>
            <person name="Straub M.-L."/>
            <person name="Stein N."/>
            <person name="Thierry A."/>
            <person name="Trautwein-Schult A."/>
            <person name="Westhof E."/>
            <person name="Worch S."/>
            <person name="Dujon B."/>
            <person name="Souciet J.-L."/>
            <person name="Wincker P."/>
            <person name="Scholz U."/>
            <person name="Neuveglise N."/>
        </authorList>
    </citation>
    <scope>NUCLEOTIDE SEQUENCE</scope>
    <source>
        <strain evidence="1">LS3</strain>
    </source>
</reference>
<evidence type="ECO:0000313" key="1">
    <source>
        <dbReference type="EMBL" id="CDP34239.1"/>
    </source>
</evidence>
<name>A0A060T0H3_BLAAD</name>
<gene>
    <name evidence="1" type="ORF">GNLVRS02_ARAD1C07898g</name>
</gene>
<protein>
    <submittedName>
        <fullName evidence="1">ARAD1C07898p</fullName>
    </submittedName>
</protein>
<dbReference type="AlphaFoldDB" id="A0A060T0H3"/>